<dbReference type="PANTHER" id="PTHR23346:SF7">
    <property type="entry name" value="STALLED RIBOSOME SENSOR GCN1"/>
    <property type="match status" value="1"/>
</dbReference>
<dbReference type="GO" id="GO:0006417">
    <property type="term" value="P:regulation of translation"/>
    <property type="evidence" value="ECO:0007669"/>
    <property type="project" value="TreeGrafter"/>
</dbReference>
<dbReference type="InterPro" id="IPR016024">
    <property type="entry name" value="ARM-type_fold"/>
</dbReference>
<keyword evidence="5" id="KW-1185">Reference proteome</keyword>
<dbReference type="EMBL" id="CAJHUC010002865">
    <property type="protein sequence ID" value="CAD7704470.1"/>
    <property type="molecule type" value="Genomic_DNA"/>
</dbReference>
<dbReference type="InterPro" id="IPR011989">
    <property type="entry name" value="ARM-like"/>
</dbReference>
<comment type="similarity">
    <text evidence="1">Belongs to the GCN1 family.</text>
</comment>
<keyword evidence="2" id="KW-0677">Repeat</keyword>
<dbReference type="OrthoDB" id="5148094at2759"/>
<protein>
    <recommendedName>
        <fullName evidence="3">Stalled ribosome sensor GCN1-like N-terminal domain-containing protein</fullName>
    </recommendedName>
</protein>
<evidence type="ECO:0000256" key="1">
    <source>
        <dbReference type="ARBA" id="ARBA00007366"/>
    </source>
</evidence>
<accession>A0A8S1JBJ0</accession>
<organism evidence="4 5">
    <name type="scientific">Ostreobium quekettii</name>
    <dbReference type="NCBI Taxonomy" id="121088"/>
    <lineage>
        <taxon>Eukaryota</taxon>
        <taxon>Viridiplantae</taxon>
        <taxon>Chlorophyta</taxon>
        <taxon>core chlorophytes</taxon>
        <taxon>Ulvophyceae</taxon>
        <taxon>TCBD clade</taxon>
        <taxon>Bryopsidales</taxon>
        <taxon>Ostreobineae</taxon>
        <taxon>Ostreobiaceae</taxon>
        <taxon>Ostreobium</taxon>
    </lineage>
</organism>
<evidence type="ECO:0000256" key="2">
    <source>
        <dbReference type="ARBA" id="ARBA00022737"/>
    </source>
</evidence>
<feature type="non-terminal residue" evidence="4">
    <location>
        <position position="1"/>
    </location>
</feature>
<evidence type="ECO:0000259" key="3">
    <source>
        <dbReference type="Pfam" id="PF24993"/>
    </source>
</evidence>
<gene>
    <name evidence="4" type="ORF">OSTQU699_LOCUS9825</name>
</gene>
<dbReference type="AlphaFoldDB" id="A0A8S1JBJ0"/>
<reference evidence="4" key="1">
    <citation type="submission" date="2020-12" db="EMBL/GenBank/DDBJ databases">
        <authorList>
            <person name="Iha C."/>
        </authorList>
    </citation>
    <scope>NUCLEOTIDE SEQUENCE</scope>
</reference>
<dbReference type="GO" id="GO:0005829">
    <property type="term" value="C:cytosol"/>
    <property type="evidence" value="ECO:0007669"/>
    <property type="project" value="TreeGrafter"/>
</dbReference>
<sequence>MAEPEWSSVLMEAEKHLMTAGKMRLLLWRTSLTAAVTTPGFLDANAGELSSMALRTLPVYSDADSRRGVARLLRLALANDTFLKTFAGALVRKEAGVVGRHEAAVMLRWTCLVLSRLELPGAKKAVDRLAKVAATCLDGILGSGARRWRLLTSHLARLLAAKPGLFDACLAVAKAGGQPGMARALLDFAAGKPDVMEGARADLLAMYCDRVLGVKGPPRPGDSGAYRGLLQTLSHEEFKSTVLPTATRCMRRNPEGAVPAVAALLADVGLDMSRHAGELMDVVMQFLRHTKEAVRRGAVEVARALARGASDVDAVEGMMRALREVLEGRAEGGKVKNTAERGALVAAVAALCAAPGKGKGVAFLAEETVDFVCRYYEGE</sequence>
<dbReference type="Pfam" id="PF24993">
    <property type="entry name" value="GNC1_N"/>
    <property type="match status" value="1"/>
</dbReference>
<evidence type="ECO:0000313" key="4">
    <source>
        <dbReference type="EMBL" id="CAD7704470.1"/>
    </source>
</evidence>
<dbReference type="SUPFAM" id="SSF48371">
    <property type="entry name" value="ARM repeat"/>
    <property type="match status" value="1"/>
</dbReference>
<feature type="domain" description="Stalled ribosome sensor GCN1-like N-terminal" evidence="3">
    <location>
        <begin position="201"/>
        <end position="330"/>
    </location>
</feature>
<proteinExistence type="inferred from homology"/>
<dbReference type="Proteomes" id="UP000708148">
    <property type="component" value="Unassembled WGS sequence"/>
</dbReference>
<dbReference type="GO" id="GO:0034198">
    <property type="term" value="P:cellular response to amino acid starvation"/>
    <property type="evidence" value="ECO:0007669"/>
    <property type="project" value="TreeGrafter"/>
</dbReference>
<evidence type="ECO:0000313" key="5">
    <source>
        <dbReference type="Proteomes" id="UP000708148"/>
    </source>
</evidence>
<dbReference type="Gene3D" id="1.25.10.10">
    <property type="entry name" value="Leucine-rich Repeat Variant"/>
    <property type="match status" value="1"/>
</dbReference>
<dbReference type="InterPro" id="IPR056810">
    <property type="entry name" value="GNC1-like_N"/>
</dbReference>
<dbReference type="PANTHER" id="PTHR23346">
    <property type="entry name" value="TRANSLATIONAL ACTIVATOR GCN1-RELATED"/>
    <property type="match status" value="1"/>
</dbReference>
<dbReference type="GO" id="GO:0019887">
    <property type="term" value="F:protein kinase regulator activity"/>
    <property type="evidence" value="ECO:0007669"/>
    <property type="project" value="TreeGrafter"/>
</dbReference>
<comment type="caution">
    <text evidence="4">The sequence shown here is derived from an EMBL/GenBank/DDBJ whole genome shotgun (WGS) entry which is preliminary data.</text>
</comment>
<name>A0A8S1JBJ0_9CHLO</name>